<dbReference type="GO" id="GO:0015937">
    <property type="term" value="P:coenzyme A biosynthetic process"/>
    <property type="evidence" value="ECO:0007669"/>
    <property type="project" value="UniProtKB-UniRule"/>
</dbReference>
<dbReference type="NCBIfam" id="TIGR00152">
    <property type="entry name" value="dephospho-CoA kinase"/>
    <property type="match status" value="1"/>
</dbReference>
<keyword evidence="4" id="KW-0173">Coenzyme A biosynthesis</keyword>
<dbReference type="InterPro" id="IPR027417">
    <property type="entry name" value="P-loop_NTPase"/>
</dbReference>
<evidence type="ECO:0000313" key="7">
    <source>
        <dbReference type="Proteomes" id="UP000824083"/>
    </source>
</evidence>
<dbReference type="PANTHER" id="PTHR10695:SF46">
    <property type="entry name" value="BIFUNCTIONAL COENZYME A SYNTHASE-RELATED"/>
    <property type="match status" value="1"/>
</dbReference>
<dbReference type="GO" id="GO:0005737">
    <property type="term" value="C:cytoplasm"/>
    <property type="evidence" value="ECO:0007669"/>
    <property type="project" value="UniProtKB-UniRule"/>
</dbReference>
<dbReference type="PROSITE" id="PS51219">
    <property type="entry name" value="DPCK"/>
    <property type="match status" value="1"/>
</dbReference>
<evidence type="ECO:0000256" key="4">
    <source>
        <dbReference type="ARBA" id="ARBA00022993"/>
    </source>
</evidence>
<dbReference type="CDD" id="cd02022">
    <property type="entry name" value="DPCK"/>
    <property type="match status" value="1"/>
</dbReference>
<feature type="non-terminal residue" evidence="6">
    <location>
        <position position="1"/>
    </location>
</feature>
<dbReference type="InterPro" id="IPR001977">
    <property type="entry name" value="Depp_CoAkinase"/>
</dbReference>
<reference evidence="6" key="2">
    <citation type="journal article" date="2021" name="PeerJ">
        <title>Extensive microbial diversity within the chicken gut microbiome revealed by metagenomics and culture.</title>
        <authorList>
            <person name="Gilroy R."/>
            <person name="Ravi A."/>
            <person name="Getino M."/>
            <person name="Pursley I."/>
            <person name="Horton D.L."/>
            <person name="Alikhan N.F."/>
            <person name="Baker D."/>
            <person name="Gharbi K."/>
            <person name="Hall N."/>
            <person name="Watson M."/>
            <person name="Adriaenssens E.M."/>
            <person name="Foster-Nyarko E."/>
            <person name="Jarju S."/>
            <person name="Secka A."/>
            <person name="Antonio M."/>
            <person name="Oren A."/>
            <person name="Chaudhuri R.R."/>
            <person name="La Ragione R."/>
            <person name="Hildebrand F."/>
            <person name="Pallen M.J."/>
        </authorList>
    </citation>
    <scope>NUCLEOTIDE SEQUENCE</scope>
    <source>
        <strain evidence="6">7463</strain>
    </source>
</reference>
<gene>
    <name evidence="6" type="ORF">IAC56_04570</name>
</gene>
<protein>
    <recommendedName>
        <fullName evidence="5">Dephospho-CoA kinase</fullName>
        <ecNumber evidence="5">2.7.1.24</ecNumber>
    </recommendedName>
</protein>
<name>A0A9D1LG52_9BURK</name>
<dbReference type="Gene3D" id="3.40.50.300">
    <property type="entry name" value="P-loop containing nucleotide triphosphate hydrolases"/>
    <property type="match status" value="1"/>
</dbReference>
<dbReference type="Proteomes" id="UP000824083">
    <property type="component" value="Unassembled WGS sequence"/>
</dbReference>
<dbReference type="EC" id="2.7.1.24" evidence="5"/>
<keyword evidence="6" id="KW-0808">Transferase</keyword>
<keyword evidence="3" id="KW-0067">ATP-binding</keyword>
<organism evidence="6 7">
    <name type="scientific">Candidatus Aphodousia faecigallinarum</name>
    <dbReference type="NCBI Taxonomy" id="2840677"/>
    <lineage>
        <taxon>Bacteria</taxon>
        <taxon>Pseudomonadati</taxon>
        <taxon>Pseudomonadota</taxon>
        <taxon>Betaproteobacteria</taxon>
        <taxon>Burkholderiales</taxon>
        <taxon>Sutterellaceae</taxon>
        <taxon>Sutterellaceae incertae sedis</taxon>
        <taxon>Candidatus Aphodousia</taxon>
    </lineage>
</organism>
<reference evidence="6" key="1">
    <citation type="submission" date="2020-10" db="EMBL/GenBank/DDBJ databases">
        <authorList>
            <person name="Gilroy R."/>
        </authorList>
    </citation>
    <scope>NUCLEOTIDE SEQUENCE</scope>
    <source>
        <strain evidence="6">7463</strain>
    </source>
</reference>
<evidence type="ECO:0000256" key="3">
    <source>
        <dbReference type="ARBA" id="ARBA00022840"/>
    </source>
</evidence>
<comment type="caution">
    <text evidence="6">The sequence shown here is derived from an EMBL/GenBank/DDBJ whole genome shotgun (WGS) entry which is preliminary data.</text>
</comment>
<evidence type="ECO:0000256" key="5">
    <source>
        <dbReference type="NCBIfam" id="TIGR00152"/>
    </source>
</evidence>
<evidence type="ECO:0000256" key="1">
    <source>
        <dbReference type="ARBA" id="ARBA00009018"/>
    </source>
</evidence>
<dbReference type="PANTHER" id="PTHR10695">
    <property type="entry name" value="DEPHOSPHO-COA KINASE-RELATED"/>
    <property type="match status" value="1"/>
</dbReference>
<dbReference type="Pfam" id="PF01121">
    <property type="entry name" value="CoaE"/>
    <property type="match status" value="1"/>
</dbReference>
<keyword evidence="2" id="KW-0547">Nucleotide-binding</keyword>
<dbReference type="GO" id="GO:0004140">
    <property type="term" value="F:dephospho-CoA kinase activity"/>
    <property type="evidence" value="ECO:0007669"/>
    <property type="project" value="UniProtKB-UniRule"/>
</dbReference>
<accession>A0A9D1LG52</accession>
<dbReference type="EMBL" id="DVMY01000076">
    <property type="protein sequence ID" value="HIU37526.1"/>
    <property type="molecule type" value="Genomic_DNA"/>
</dbReference>
<keyword evidence="6" id="KW-0418">Kinase</keyword>
<evidence type="ECO:0000313" key="6">
    <source>
        <dbReference type="EMBL" id="HIU37526.1"/>
    </source>
</evidence>
<comment type="similarity">
    <text evidence="1">Belongs to the CoaE family.</text>
</comment>
<dbReference type="AlphaFoldDB" id="A0A9D1LG52"/>
<proteinExistence type="inferred from homology"/>
<dbReference type="SUPFAM" id="SSF52540">
    <property type="entry name" value="P-loop containing nucleoside triphosphate hydrolases"/>
    <property type="match status" value="1"/>
</dbReference>
<sequence>DPSGKLDRVKMRELVFSDPQARHKLEAILHPLIANVTMASVSQHADAPYVVLVVPLLAESPQWLSRCDRVLVIDCEVETQIDRVMRRSNLSREEVLSIIATQATREARRAIANEVIVNESTLESLTQQVRRLHDFYLNMARQSPKAGEPI</sequence>
<dbReference type="GO" id="GO:0005524">
    <property type="term" value="F:ATP binding"/>
    <property type="evidence" value="ECO:0007669"/>
    <property type="project" value="UniProtKB-KW"/>
</dbReference>
<evidence type="ECO:0000256" key="2">
    <source>
        <dbReference type="ARBA" id="ARBA00022741"/>
    </source>
</evidence>